<dbReference type="InParanoid" id="B3S2Q6"/>
<dbReference type="HOGENOM" id="CLU_1572682_0_0_1"/>
<reference evidence="5 6" key="1">
    <citation type="journal article" date="2008" name="Nature">
        <title>The Trichoplax genome and the nature of placozoans.</title>
        <authorList>
            <person name="Srivastava M."/>
            <person name="Begovic E."/>
            <person name="Chapman J."/>
            <person name="Putnam N.H."/>
            <person name="Hellsten U."/>
            <person name="Kawashima T."/>
            <person name="Kuo A."/>
            <person name="Mitros T."/>
            <person name="Salamov A."/>
            <person name="Carpenter M.L."/>
            <person name="Signorovitch A.Y."/>
            <person name="Moreno M.A."/>
            <person name="Kamm K."/>
            <person name="Grimwood J."/>
            <person name="Schmutz J."/>
            <person name="Shapiro H."/>
            <person name="Grigoriev I.V."/>
            <person name="Buss L.W."/>
            <person name="Schierwater B."/>
            <person name="Dellaporta S.L."/>
            <person name="Rokhsar D.S."/>
        </authorList>
    </citation>
    <scope>NUCLEOTIDE SEQUENCE [LARGE SCALE GENOMIC DNA]</scope>
    <source>
        <strain evidence="5 6">Grell-BS-1999</strain>
    </source>
</reference>
<dbReference type="AlphaFoldDB" id="B3S2Q6"/>
<keyword evidence="6" id="KW-1185">Reference proteome</keyword>
<sequence length="170" mass="18992">MAMTTSKDKTMRVWNLVTGRQSYIVNCKEDVPIVQWSPSGHLYALVVKNKAFFYELKTASFVHKVDFQSRITSLQFISENIVAITGDNSILKLYEISSESCSSESAKLSSRIKAMKVCSTSNPTMPNVVVAALSDGWIKIWKYESNAITEVVNENIGLRLTSICCLLSDH</sequence>
<keyword evidence="2" id="KW-0677">Repeat</keyword>
<dbReference type="eggNOG" id="KOG0294">
    <property type="taxonomic scope" value="Eukaryota"/>
</dbReference>
<name>B3S2Q6_TRIAD</name>
<dbReference type="InterPro" id="IPR036322">
    <property type="entry name" value="WD40_repeat_dom_sf"/>
</dbReference>
<protein>
    <submittedName>
        <fullName evidence="5">Uncharacterized protein</fullName>
    </submittedName>
</protein>
<dbReference type="STRING" id="10228.B3S2Q6"/>
<dbReference type="PhylomeDB" id="B3S2Q6"/>
<accession>B3S2Q6</accession>
<dbReference type="PROSITE" id="PS00678">
    <property type="entry name" value="WD_REPEATS_1"/>
    <property type="match status" value="1"/>
</dbReference>
<evidence type="ECO:0000313" key="5">
    <source>
        <dbReference type="EMBL" id="EDV23462.1"/>
    </source>
</evidence>
<dbReference type="InterPro" id="IPR001680">
    <property type="entry name" value="WD40_rpt"/>
</dbReference>
<dbReference type="RefSeq" id="XP_002114372.1">
    <property type="nucleotide sequence ID" value="XM_002114336.1"/>
</dbReference>
<dbReference type="InterPro" id="IPR019775">
    <property type="entry name" value="WD40_repeat_CS"/>
</dbReference>
<gene>
    <name evidence="5" type="ORF">TRIADDRAFT_58111</name>
</gene>
<dbReference type="KEGG" id="tad:TRIADDRAFT_58111"/>
<evidence type="ECO:0000256" key="2">
    <source>
        <dbReference type="ARBA" id="ARBA00022737"/>
    </source>
</evidence>
<evidence type="ECO:0000256" key="3">
    <source>
        <dbReference type="ARBA" id="ARBA00045213"/>
    </source>
</evidence>
<proteinExistence type="predicted"/>
<feature type="repeat" description="WD" evidence="4">
    <location>
        <begin position="1"/>
        <end position="24"/>
    </location>
</feature>
<dbReference type="CTD" id="6755259"/>
<dbReference type="PROSITE" id="PS50082">
    <property type="entry name" value="WD_REPEATS_2"/>
    <property type="match status" value="1"/>
</dbReference>
<dbReference type="PANTHER" id="PTHR44675">
    <property type="entry name" value="PAK1 INTERACTING PROTEIN 1"/>
    <property type="match status" value="1"/>
</dbReference>
<dbReference type="Gene3D" id="2.130.10.10">
    <property type="entry name" value="YVTN repeat-like/Quinoprotein amine dehydrogenase"/>
    <property type="match status" value="1"/>
</dbReference>
<evidence type="ECO:0000313" key="6">
    <source>
        <dbReference type="Proteomes" id="UP000009022"/>
    </source>
</evidence>
<dbReference type="SUPFAM" id="SSF50978">
    <property type="entry name" value="WD40 repeat-like"/>
    <property type="match status" value="1"/>
</dbReference>
<evidence type="ECO:0000256" key="1">
    <source>
        <dbReference type="ARBA" id="ARBA00022574"/>
    </source>
</evidence>
<keyword evidence="1 4" id="KW-0853">WD repeat</keyword>
<evidence type="ECO:0000256" key="4">
    <source>
        <dbReference type="PROSITE-ProRule" id="PRU00221"/>
    </source>
</evidence>
<dbReference type="InterPro" id="IPR051959">
    <property type="entry name" value="PAK1-Kinase_Regulator"/>
</dbReference>
<dbReference type="InterPro" id="IPR015943">
    <property type="entry name" value="WD40/YVTN_repeat-like_dom_sf"/>
</dbReference>
<dbReference type="Proteomes" id="UP000009022">
    <property type="component" value="Unassembled WGS sequence"/>
</dbReference>
<dbReference type="EMBL" id="DS985247">
    <property type="protein sequence ID" value="EDV23462.1"/>
    <property type="molecule type" value="Genomic_DNA"/>
</dbReference>
<comment type="function">
    <text evidence="3">Negatively regulates the PAK1 kinase. PAK1 is a member of the PAK kinase family, which has been shown to play a positive role in the regulation of signaling pathways involving MAPK8 and RELA. PAK1 exists as an inactive homodimer, which is activated by binding of small GTPases such as CDC42 to an N-terminal regulatory domain. PAK1IP1 also binds to the N-terminus of PAK1, and inhibits the specific activation of PAK1 by CDC42. May be involved in ribosomal large subunit assembly.</text>
</comment>
<dbReference type="GeneID" id="6755259"/>
<dbReference type="PANTHER" id="PTHR44675:SF1">
    <property type="entry name" value="P21-ACTIVATED PROTEIN KINASE-INTERACTING PROTEIN 1"/>
    <property type="match status" value="1"/>
</dbReference>
<organism evidence="5 6">
    <name type="scientific">Trichoplax adhaerens</name>
    <name type="common">Trichoplax reptans</name>
    <dbReference type="NCBI Taxonomy" id="10228"/>
    <lineage>
        <taxon>Eukaryota</taxon>
        <taxon>Metazoa</taxon>
        <taxon>Placozoa</taxon>
        <taxon>Uniplacotomia</taxon>
        <taxon>Trichoplacea</taxon>
        <taxon>Trichoplacidae</taxon>
        <taxon>Trichoplax</taxon>
    </lineage>
</organism>
<dbReference type="OrthoDB" id="308449at2759"/>